<keyword evidence="2" id="KW-1185">Reference proteome</keyword>
<dbReference type="PATRIC" id="fig|476272.21.peg.3582"/>
<dbReference type="EMBL" id="ACBZ01000021">
    <property type="protein sequence ID" value="EEG50500.1"/>
    <property type="molecule type" value="Genomic_DNA"/>
</dbReference>
<gene>
    <name evidence="1" type="ORF">RUMHYD_00575</name>
</gene>
<name>C0CIB1_BLAHS</name>
<dbReference type="Proteomes" id="UP000003100">
    <property type="component" value="Unassembled WGS sequence"/>
</dbReference>
<sequence>MTKMPQDWMNDPKLNGLDKSKLALLQNLADQGGQKSPTELLPFLMAAANQGKNQGVKFNTNEMEMIIEVLKQGQSPQEAAKMDKIINLMKMIR</sequence>
<organism evidence="1 2">
    <name type="scientific">Blautia hydrogenotrophica (strain DSM 10507 / JCM 14656 / S5a33)</name>
    <name type="common">Ruminococcus hydrogenotrophicus</name>
    <dbReference type="NCBI Taxonomy" id="476272"/>
    <lineage>
        <taxon>Bacteria</taxon>
        <taxon>Bacillati</taxon>
        <taxon>Bacillota</taxon>
        <taxon>Clostridia</taxon>
        <taxon>Lachnospirales</taxon>
        <taxon>Lachnospiraceae</taxon>
        <taxon>Blautia</taxon>
    </lineage>
</organism>
<dbReference type="HOGENOM" id="CLU_179858_1_1_9"/>
<accession>C0CIB1</accession>
<proteinExistence type="predicted"/>
<dbReference type="eggNOG" id="ENOG5032KAG">
    <property type="taxonomic scope" value="Bacteria"/>
</dbReference>
<reference evidence="1 2" key="1">
    <citation type="submission" date="2009-01" db="EMBL/GenBank/DDBJ databases">
        <authorList>
            <person name="Fulton L."/>
            <person name="Clifton S."/>
            <person name="Fulton B."/>
            <person name="Xu J."/>
            <person name="Minx P."/>
            <person name="Pepin K.H."/>
            <person name="Johnson M."/>
            <person name="Bhonagiri V."/>
            <person name="Nash W.E."/>
            <person name="Mardis E.R."/>
            <person name="Wilson R.K."/>
        </authorList>
    </citation>
    <scope>NUCLEOTIDE SEQUENCE [LARGE SCALE GENOMIC DNA]</scope>
    <source>
        <strain evidence="2">DSM 10507 / JCM 14656 / S5a33</strain>
    </source>
</reference>
<evidence type="ECO:0000313" key="1">
    <source>
        <dbReference type="EMBL" id="EEG50500.1"/>
    </source>
</evidence>
<evidence type="ECO:0000313" key="2">
    <source>
        <dbReference type="Proteomes" id="UP000003100"/>
    </source>
</evidence>
<dbReference type="AlphaFoldDB" id="C0CIB1"/>
<reference evidence="1 2" key="2">
    <citation type="submission" date="2009-02" db="EMBL/GenBank/DDBJ databases">
        <title>Draft genome sequence of Blautia hydrogenotrophica DSM 10507 (Ruminococcus hydrogenotrophicus DSM 10507).</title>
        <authorList>
            <person name="Sudarsanam P."/>
            <person name="Ley R."/>
            <person name="Guruge J."/>
            <person name="Turnbaugh P.J."/>
            <person name="Mahowald M."/>
            <person name="Liep D."/>
            <person name="Gordon J."/>
        </authorList>
    </citation>
    <scope>NUCLEOTIDE SEQUENCE [LARGE SCALE GENOMIC DNA]</scope>
    <source>
        <strain evidence="2">DSM 10507 / JCM 14656 / S5a33</strain>
    </source>
</reference>
<comment type="caution">
    <text evidence="1">The sequence shown here is derived from an EMBL/GenBank/DDBJ whole genome shotgun (WGS) entry which is preliminary data.</text>
</comment>
<protein>
    <submittedName>
        <fullName evidence="1">Uncharacterized protein</fullName>
    </submittedName>
</protein>